<organism evidence="4 5">
    <name type="scientific">Paludisphaera mucosa</name>
    <dbReference type="NCBI Taxonomy" id="3030827"/>
    <lineage>
        <taxon>Bacteria</taxon>
        <taxon>Pseudomonadati</taxon>
        <taxon>Planctomycetota</taxon>
        <taxon>Planctomycetia</taxon>
        <taxon>Isosphaerales</taxon>
        <taxon>Isosphaeraceae</taxon>
        <taxon>Paludisphaera</taxon>
    </lineage>
</organism>
<dbReference type="Pfam" id="PF00534">
    <property type="entry name" value="Glycos_transf_1"/>
    <property type="match status" value="1"/>
</dbReference>
<sequence length="443" mass="48704">MKFCMITTFFGPHSFGGDAAYVDRLCQALCSRGHEVHVFYCVDAFNAVRGDHPLRSYTPTPGLHLHPLESGYGTLSPLATQATGLPLFKSEALREVLDSDDLDVVHFHNISLVGGPGVLGLGANKRAVRIMTAHEHWLICPMHLLWKYDRKACDSAACLRCTIAGGRPPQAWRYTRAIPRALRHLDALIFPSAHALNEHRRRGMARWAPLIHLPYFLPDDWSGGVEDEGPPTAERPYLAAAGRLVAMKGFQRLIPLMRNLPEADLRIGGTGPYEAKLRELAEGLPNVQFEGLLGGTGLARLFQGARAVVVPSLFPETFGYVVLEAFATGTPVIVHEGGGAIRETGVDSGGGLGYRTDSELLTAMRRMVHDEDLRSELASQGFAQRIGPWSESEHVHRYMELIAERRALRDSGRRTRRDGADAAHPTVLASRASRRQTETADEA</sequence>
<keyword evidence="4" id="KW-0328">Glycosyltransferase</keyword>
<dbReference type="EC" id="2.4.-.-" evidence="4"/>
<dbReference type="InterPro" id="IPR001296">
    <property type="entry name" value="Glyco_trans_1"/>
</dbReference>
<dbReference type="InterPro" id="IPR050194">
    <property type="entry name" value="Glycosyltransferase_grp1"/>
</dbReference>
<dbReference type="Proteomes" id="UP001216907">
    <property type="component" value="Unassembled WGS sequence"/>
</dbReference>
<comment type="caution">
    <text evidence="4">The sequence shown here is derived from an EMBL/GenBank/DDBJ whole genome shotgun (WGS) entry which is preliminary data.</text>
</comment>
<evidence type="ECO:0000259" key="3">
    <source>
        <dbReference type="Pfam" id="PF13579"/>
    </source>
</evidence>
<feature type="domain" description="Glycosyl transferase family 1" evidence="2">
    <location>
        <begin position="234"/>
        <end position="381"/>
    </location>
</feature>
<dbReference type="PANTHER" id="PTHR45947">
    <property type="entry name" value="SULFOQUINOVOSYL TRANSFERASE SQD2"/>
    <property type="match status" value="1"/>
</dbReference>
<evidence type="ECO:0000313" key="5">
    <source>
        <dbReference type="Proteomes" id="UP001216907"/>
    </source>
</evidence>
<dbReference type="PANTHER" id="PTHR45947:SF3">
    <property type="entry name" value="SULFOQUINOVOSYL TRANSFERASE SQD2"/>
    <property type="match status" value="1"/>
</dbReference>
<dbReference type="RefSeq" id="WP_277860198.1">
    <property type="nucleotide sequence ID" value="NZ_JARRAG010000001.1"/>
</dbReference>
<feature type="compositionally biased region" description="Basic and acidic residues" evidence="1">
    <location>
        <begin position="410"/>
        <end position="421"/>
    </location>
</feature>
<keyword evidence="5" id="KW-1185">Reference proteome</keyword>
<reference evidence="4 5" key="1">
    <citation type="submission" date="2023-03" db="EMBL/GenBank/DDBJ databases">
        <title>Paludisphaera mucosa sp. nov. a novel planctomycete from northern fen.</title>
        <authorList>
            <person name="Ivanova A."/>
        </authorList>
    </citation>
    <scope>NUCLEOTIDE SEQUENCE [LARGE SCALE GENOMIC DNA]</scope>
    <source>
        <strain evidence="4 5">Pla2</strain>
    </source>
</reference>
<proteinExistence type="predicted"/>
<dbReference type="InterPro" id="IPR028098">
    <property type="entry name" value="Glyco_trans_4-like_N"/>
</dbReference>
<accession>A0ABT6F8D7</accession>
<feature type="domain" description="Glycosyltransferase subfamily 4-like N-terminal" evidence="3">
    <location>
        <begin position="16"/>
        <end position="206"/>
    </location>
</feature>
<feature type="region of interest" description="Disordered" evidence="1">
    <location>
        <begin position="410"/>
        <end position="443"/>
    </location>
</feature>
<dbReference type="CDD" id="cd03801">
    <property type="entry name" value="GT4_PimA-like"/>
    <property type="match status" value="1"/>
</dbReference>
<dbReference type="SUPFAM" id="SSF53756">
    <property type="entry name" value="UDP-Glycosyltransferase/glycogen phosphorylase"/>
    <property type="match status" value="1"/>
</dbReference>
<dbReference type="GO" id="GO:0016757">
    <property type="term" value="F:glycosyltransferase activity"/>
    <property type="evidence" value="ECO:0007669"/>
    <property type="project" value="UniProtKB-KW"/>
</dbReference>
<gene>
    <name evidence="4" type="ORF">PZE19_08720</name>
</gene>
<dbReference type="EMBL" id="JARRAG010000001">
    <property type="protein sequence ID" value="MDG3003852.1"/>
    <property type="molecule type" value="Genomic_DNA"/>
</dbReference>
<evidence type="ECO:0000259" key="2">
    <source>
        <dbReference type="Pfam" id="PF00534"/>
    </source>
</evidence>
<evidence type="ECO:0000313" key="4">
    <source>
        <dbReference type="EMBL" id="MDG3003852.1"/>
    </source>
</evidence>
<keyword evidence="4" id="KW-0808">Transferase</keyword>
<protein>
    <submittedName>
        <fullName evidence="4">Glycosyltransferase family 4 protein</fullName>
        <ecNumber evidence="4">2.4.-.-</ecNumber>
    </submittedName>
</protein>
<dbReference type="Gene3D" id="3.40.50.2000">
    <property type="entry name" value="Glycogen Phosphorylase B"/>
    <property type="match status" value="2"/>
</dbReference>
<evidence type="ECO:0000256" key="1">
    <source>
        <dbReference type="SAM" id="MobiDB-lite"/>
    </source>
</evidence>
<dbReference type="Pfam" id="PF13579">
    <property type="entry name" value="Glyco_trans_4_4"/>
    <property type="match status" value="1"/>
</dbReference>
<name>A0ABT6F8D7_9BACT</name>